<proteinExistence type="predicted"/>
<dbReference type="RefSeq" id="WP_059138441.1">
    <property type="nucleotide sequence ID" value="NZ_LMBR01000043.1"/>
</dbReference>
<organism evidence="1 2">
    <name type="scientific">Chlorobium limicola</name>
    <dbReference type="NCBI Taxonomy" id="1092"/>
    <lineage>
        <taxon>Bacteria</taxon>
        <taxon>Pseudomonadati</taxon>
        <taxon>Chlorobiota</taxon>
        <taxon>Chlorobiia</taxon>
        <taxon>Chlorobiales</taxon>
        <taxon>Chlorobiaceae</taxon>
        <taxon>Chlorobium/Pelodictyon group</taxon>
        <taxon>Chlorobium</taxon>
    </lineage>
</organism>
<dbReference type="EMBL" id="LMBR01000043">
    <property type="protein sequence ID" value="KUL31795.1"/>
    <property type="molecule type" value="Genomic_DNA"/>
</dbReference>
<keyword evidence="2" id="KW-1185">Reference proteome</keyword>
<sequence length="203" mass="23173">MTNFFSKADQVKLEKWERKLGRSFEARTLLEKWIFVHAAGVLFAKKPGELIIMKKDMFGLNSPKCQKITKSFCRSWNLEHLLLYENGHSLKIMLYRADAVDHRIAAASKKIMHCVLKYPFGLDCTAFLEEVAIRWNTSGSIPHEIGIALGYPLKDVWGFMGISADSCSGSCGWKIFGDPEPSMKRKHRYEKARELASQYIHAA</sequence>
<gene>
    <name evidence="1" type="ORF">ASB62_02290</name>
</gene>
<accession>A0A124GAC3</accession>
<dbReference type="AlphaFoldDB" id="A0A124GAC3"/>
<dbReference type="Proteomes" id="UP000053937">
    <property type="component" value="Unassembled WGS sequence"/>
</dbReference>
<name>A0A124GAC3_CHLLI</name>
<evidence type="ECO:0000313" key="2">
    <source>
        <dbReference type="Proteomes" id="UP000053937"/>
    </source>
</evidence>
<dbReference type="InterPro" id="IPR024523">
    <property type="entry name" value="DUF3793"/>
</dbReference>
<dbReference type="OrthoDB" id="5393676at2"/>
<dbReference type="Pfam" id="PF12672">
    <property type="entry name" value="DUF3793"/>
    <property type="match status" value="1"/>
</dbReference>
<protein>
    <recommendedName>
        <fullName evidence="3">DUF3793 domain-containing protein</fullName>
    </recommendedName>
</protein>
<evidence type="ECO:0000313" key="1">
    <source>
        <dbReference type="EMBL" id="KUL31795.1"/>
    </source>
</evidence>
<reference evidence="1 2" key="1">
    <citation type="submission" date="2015-10" db="EMBL/GenBank/DDBJ databases">
        <title>Draft Genome Sequence of Chlorobium limicola strain Frasassi Growing under Artificial Lighting in the Frasassi Cave System.</title>
        <authorList>
            <person name="Mansor M."/>
            <person name="Macalady J."/>
        </authorList>
    </citation>
    <scope>NUCLEOTIDE SEQUENCE [LARGE SCALE GENOMIC DNA]</scope>
    <source>
        <strain evidence="1 2">Frasassi</strain>
    </source>
</reference>
<comment type="caution">
    <text evidence="1">The sequence shown here is derived from an EMBL/GenBank/DDBJ whole genome shotgun (WGS) entry which is preliminary data.</text>
</comment>
<evidence type="ECO:0008006" key="3">
    <source>
        <dbReference type="Google" id="ProtNLM"/>
    </source>
</evidence>